<reference evidence="2 3" key="1">
    <citation type="submission" date="2020-04" db="EMBL/GenBank/DDBJ databases">
        <authorList>
            <person name="Alioto T."/>
            <person name="Alioto T."/>
            <person name="Gomez Garrido J."/>
        </authorList>
    </citation>
    <scope>NUCLEOTIDE SEQUENCE [LARGE SCALE GENOMIC DNA]</scope>
</reference>
<dbReference type="CDD" id="cd16021">
    <property type="entry name" value="ALP_like"/>
    <property type="match status" value="1"/>
</dbReference>
<dbReference type="Proteomes" id="UP000494165">
    <property type="component" value="Unassembled WGS sequence"/>
</dbReference>
<dbReference type="Gene3D" id="3.40.720.10">
    <property type="entry name" value="Alkaline Phosphatase, subunit A"/>
    <property type="match status" value="1"/>
</dbReference>
<dbReference type="PANTHER" id="PTHR10974:SF73">
    <property type="entry name" value="FI21235P1"/>
    <property type="match status" value="1"/>
</dbReference>
<dbReference type="EMBL" id="CADEPI010000001">
    <property type="protein sequence ID" value="CAB3359202.1"/>
    <property type="molecule type" value="Genomic_DNA"/>
</dbReference>
<dbReference type="Pfam" id="PF02995">
    <property type="entry name" value="DUF229"/>
    <property type="match status" value="1"/>
</dbReference>
<keyword evidence="3" id="KW-1185">Reference proteome</keyword>
<dbReference type="OrthoDB" id="413313at2759"/>
<keyword evidence="1" id="KW-0472">Membrane</keyword>
<dbReference type="InterPro" id="IPR004245">
    <property type="entry name" value="DUF229"/>
</dbReference>
<evidence type="ECO:0000256" key="1">
    <source>
        <dbReference type="SAM" id="Phobius"/>
    </source>
</evidence>
<comment type="caution">
    <text evidence="2">The sequence shown here is derived from an EMBL/GenBank/DDBJ whole genome shotgun (WGS) entry which is preliminary data.</text>
</comment>
<accession>A0A8S1BRQ6</accession>
<evidence type="ECO:0000313" key="2">
    <source>
        <dbReference type="EMBL" id="CAB3359202.1"/>
    </source>
</evidence>
<keyword evidence="1" id="KW-0812">Transmembrane</keyword>
<dbReference type="SUPFAM" id="SSF53649">
    <property type="entry name" value="Alkaline phosphatase-like"/>
    <property type="match status" value="1"/>
</dbReference>
<proteinExistence type="predicted"/>
<name>A0A8S1BRQ6_9INSE</name>
<feature type="transmembrane region" description="Helical" evidence="1">
    <location>
        <begin position="52"/>
        <end position="69"/>
    </location>
</feature>
<gene>
    <name evidence="2" type="ORF">CLODIP_2_CD05157</name>
</gene>
<evidence type="ECO:0000313" key="3">
    <source>
        <dbReference type="Proteomes" id="UP000494165"/>
    </source>
</evidence>
<dbReference type="GO" id="GO:0005615">
    <property type="term" value="C:extracellular space"/>
    <property type="evidence" value="ECO:0007669"/>
    <property type="project" value="TreeGrafter"/>
</dbReference>
<dbReference type="AlphaFoldDB" id="A0A8S1BRQ6"/>
<dbReference type="InterPro" id="IPR017850">
    <property type="entry name" value="Alkaline_phosphatase_core_sf"/>
</dbReference>
<organism evidence="2 3">
    <name type="scientific">Cloeon dipterum</name>
    <dbReference type="NCBI Taxonomy" id="197152"/>
    <lineage>
        <taxon>Eukaryota</taxon>
        <taxon>Metazoa</taxon>
        <taxon>Ecdysozoa</taxon>
        <taxon>Arthropoda</taxon>
        <taxon>Hexapoda</taxon>
        <taxon>Insecta</taxon>
        <taxon>Pterygota</taxon>
        <taxon>Palaeoptera</taxon>
        <taxon>Ephemeroptera</taxon>
        <taxon>Pisciforma</taxon>
        <taxon>Baetidae</taxon>
        <taxon>Cloeon</taxon>
    </lineage>
</organism>
<protein>
    <submittedName>
        <fullName evidence="2">Uncharacterized protein</fullName>
    </submittedName>
</protein>
<dbReference type="FunFam" id="3.40.720.10:FF:000017">
    <property type="entry name" value="Predicted protein"/>
    <property type="match status" value="1"/>
</dbReference>
<sequence length="716" mass="82231">MHCTRCRMLFIGLTLSKTNCGINENNLIDNQIRKRIGRNATTMLKIFHFKRIIYPALLIFSIYATVEFIRSKISNQAYQKRLEIWEVREKIHYVNLSVPYKLGEQACRHPMLDVHAKEIMKFIHPAAPIVCSDIEDWVVVEGNEAKITENARKLHGDVLCSFTDIIRETDFSNKNAPRVFSQTGYILARSDYIRVSCNATDGEKWRGILAGVRRYPDAVKRSTWSKVEKDGLPLNVIIWGFDSLSRNMFIRTLPKTYEFMKDELGAVALEGYNIVGDGTPQALIPILTGETEPELPEARKRMGVKAHFVNVYPFIWNEFRAKGYVTAFHEDSPNIGTFTYRLRGFNEQPTDHYMRTFFVAAAPEYGGQKQYCMGSIPRHKIMMNQVKNLYRTYPDKPKFLFSFHCELSHDSFNDVTAADEDLLDLFRWMKNKGHLNNTLLVVMSDHGHRFTQIRDTQQGKQEERLPNFLFAFPPWFKDKYPEAHQNFMINTKRLSTPFDIYPTLKSILDFPPARGLNLGLGSVKNRSISLFSEVPKERTCENAGIEAHWCACLSWHELKPGEDAIAQKAAIALVDAINRETQNYRKMCHNLLLSRLSWAGRFQPHKGLLQFQKNADMDGFVPDLSAHTEVTQLLYQVKVQVKPGGGIFESSLRYDTRDQSFAIRIEDISRINKYGSAAHCVENSLEHLRKFCNCKAPPPTTIKVPSSSTNNSIHLH</sequence>
<dbReference type="PANTHER" id="PTHR10974">
    <property type="entry name" value="FI08016P-RELATED"/>
    <property type="match status" value="1"/>
</dbReference>
<keyword evidence="1" id="KW-1133">Transmembrane helix</keyword>